<evidence type="ECO:0000313" key="2">
    <source>
        <dbReference type="EMBL" id="ORX79529.1"/>
    </source>
</evidence>
<keyword evidence="3" id="KW-1185">Reference proteome</keyword>
<evidence type="ECO:0000256" key="1">
    <source>
        <dbReference type="SAM" id="Coils"/>
    </source>
</evidence>
<sequence length="647" mass="77183">MDSDINIQDLNFDLLEKVCNKGMDFEFTFNNLPSIIKSLNALNQLLRQLETAEECIYNLPQIEEILSYLIINKVLLLNPEAVTCIINCILEYSKFFKDSNKDFITTNINLSNTQIWCIQRIRTLMISVEFPRSKIIKQIEESMKELNYSTMDFYEEILNEQISVLKSFISQIKSSNYNIKCMNEILNTCIYMLDHSALILPLIEEIIIQSDKNLTESFIVNVIVGPKNVYRLLKKSLRKKLIMEYTIVHEQEIVNTCQNYLTLINKNDNYNGEDMNDENINDDNESFFENNSDKFPDKELFNNYLQNSLIIEILYDALKMKNISFVQEFIIIFCNIVLSLDFIKISQLFIYFLDIIKQHMSFEDYTHLIKKIFPDNLKLLFENFEQARIIYYKDDILKYESTDLEVLIIEKIKYLNFLNTNLKKSMTLKPYFIVPLNYNVNNYNNNDNDNDNDNDNINFHFISNENKSNRNKKEENEEEKNNYKKYNKYNNINYQNMFNQFSIKDWLWLWIYFLFKEIKNDVLKITTQQILLVNKDNKSSTPLFNYDIFSLCLEFLRLTLILENRNYSHNFIHYTILDNIMSLTNSIHEFKQSKDTLSFNHQLLMNDFICTRIGSEFLIQLLKESFSNESHDIININFYKEINKTIK</sequence>
<dbReference type="EMBL" id="MCFG01000172">
    <property type="protein sequence ID" value="ORX79529.1"/>
    <property type="molecule type" value="Genomic_DNA"/>
</dbReference>
<dbReference type="OrthoDB" id="10419933at2759"/>
<reference evidence="2 3" key="2">
    <citation type="submission" date="2016-08" db="EMBL/GenBank/DDBJ databases">
        <title>Pervasive Adenine N6-methylation of Active Genes in Fungi.</title>
        <authorList>
            <consortium name="DOE Joint Genome Institute"/>
            <person name="Mondo S.J."/>
            <person name="Dannebaum R.O."/>
            <person name="Kuo R.C."/>
            <person name="Labutti K."/>
            <person name="Haridas S."/>
            <person name="Kuo A."/>
            <person name="Salamov A."/>
            <person name="Ahrendt S.R."/>
            <person name="Lipzen A."/>
            <person name="Sullivan W."/>
            <person name="Andreopoulos W.B."/>
            <person name="Clum A."/>
            <person name="Lindquist E."/>
            <person name="Daum C."/>
            <person name="Ramamoorthy G.K."/>
            <person name="Gryganskyi A."/>
            <person name="Culley D."/>
            <person name="Magnuson J.K."/>
            <person name="James T.Y."/>
            <person name="O'Malley M.A."/>
            <person name="Stajich J.E."/>
            <person name="Spatafora J.W."/>
            <person name="Visel A."/>
            <person name="Grigoriev I.V."/>
        </authorList>
    </citation>
    <scope>NUCLEOTIDE SEQUENCE [LARGE SCALE GENOMIC DNA]</scope>
    <source>
        <strain evidence="2 3">S4</strain>
    </source>
</reference>
<organism evidence="2 3">
    <name type="scientific">Anaeromyces robustus</name>
    <dbReference type="NCBI Taxonomy" id="1754192"/>
    <lineage>
        <taxon>Eukaryota</taxon>
        <taxon>Fungi</taxon>
        <taxon>Fungi incertae sedis</taxon>
        <taxon>Chytridiomycota</taxon>
        <taxon>Chytridiomycota incertae sedis</taxon>
        <taxon>Neocallimastigomycetes</taxon>
        <taxon>Neocallimastigales</taxon>
        <taxon>Neocallimastigaceae</taxon>
        <taxon>Anaeromyces</taxon>
    </lineage>
</organism>
<dbReference type="AlphaFoldDB" id="A0A1Y1X153"/>
<comment type="caution">
    <text evidence="2">The sequence shown here is derived from an EMBL/GenBank/DDBJ whole genome shotgun (WGS) entry which is preliminary data.</text>
</comment>
<evidence type="ECO:0000313" key="3">
    <source>
        <dbReference type="Proteomes" id="UP000193944"/>
    </source>
</evidence>
<keyword evidence="1" id="KW-0175">Coiled coil</keyword>
<dbReference type="Proteomes" id="UP000193944">
    <property type="component" value="Unassembled WGS sequence"/>
</dbReference>
<proteinExistence type="predicted"/>
<reference evidence="2 3" key="1">
    <citation type="submission" date="2016-08" db="EMBL/GenBank/DDBJ databases">
        <title>A Parts List for Fungal Cellulosomes Revealed by Comparative Genomics.</title>
        <authorList>
            <consortium name="DOE Joint Genome Institute"/>
            <person name="Haitjema C.H."/>
            <person name="Gilmore S.P."/>
            <person name="Henske J.K."/>
            <person name="Solomon K.V."/>
            <person name="De Groot R."/>
            <person name="Kuo A."/>
            <person name="Mondo S.J."/>
            <person name="Salamov A.A."/>
            <person name="Labutti K."/>
            <person name="Zhao Z."/>
            <person name="Chiniquy J."/>
            <person name="Barry K."/>
            <person name="Brewer H.M."/>
            <person name="Purvine S.O."/>
            <person name="Wright A.T."/>
            <person name="Boxma B."/>
            <person name="Van Alen T."/>
            <person name="Hackstein J.H."/>
            <person name="Baker S.E."/>
            <person name="Grigoriev I.V."/>
            <person name="O'Malley M.A."/>
        </authorList>
    </citation>
    <scope>NUCLEOTIDE SEQUENCE [LARGE SCALE GENOMIC DNA]</scope>
    <source>
        <strain evidence="2 3">S4</strain>
    </source>
</reference>
<feature type="coiled-coil region" evidence="1">
    <location>
        <begin position="462"/>
        <end position="489"/>
    </location>
</feature>
<protein>
    <submittedName>
        <fullName evidence="2">Uncharacterized protein</fullName>
    </submittedName>
</protein>
<name>A0A1Y1X153_9FUNG</name>
<accession>A0A1Y1X153</accession>
<gene>
    <name evidence="2" type="ORF">BCR32DRAFT_294388</name>
</gene>